<feature type="disulfide bond" evidence="11">
    <location>
        <begin position="247"/>
        <end position="317"/>
    </location>
</feature>
<dbReference type="SUPFAM" id="SSF110035">
    <property type="entry name" value="GDNF receptor-like"/>
    <property type="match status" value="1"/>
</dbReference>
<feature type="domain" description="GDNF/GAS1" evidence="13">
    <location>
        <begin position="157"/>
        <end position="237"/>
    </location>
</feature>
<evidence type="ECO:0000256" key="5">
    <source>
        <dbReference type="ARBA" id="ARBA00022729"/>
    </source>
</evidence>
<dbReference type="Proteomes" id="UP000287033">
    <property type="component" value="Unassembled WGS sequence"/>
</dbReference>
<sequence>MISPALYFVLPIIDTVVQTAGVNPLPALTRVDCVKANELCTSDSACSSKYRTLRQCLAGSSSMVTGPEAKNECISAMEAVQQSPLYNCRCKRGMKNEKRCLRIYWSIHQSFMHGFTITGHDLVGSPYEPLNNRLSDIFRAASIISGAERIGPKGNSCLDGAKACNLNDNCKKFRSMYISPCTARVSASEICNRRKCHRALRQFFDRVPAKYTYGMLFCSCRDMACIERRRQMIVPICSYQDDEKPNCLSLADTCKTNYICRSRLADFITNCQPEPRSVSGCLKQNYAACLLAYSGLIGTVITPNYIDSTGISVAPWCTCNGSGNQREECDEFHNFFKDNRCFKNAIQAFGNGTDVNIWQLMPPVLTTVSSKQNYTPQHNSESVSYGNEIHSADDDSVFPLCANLQAQRLQSNETVNPDLCITETQISTSSDKEFAPVQSKEQTSPETSSADIPEIQISIVVWIVTIVQSTLPCVYSTETL</sequence>
<evidence type="ECO:0000256" key="11">
    <source>
        <dbReference type="PIRSR" id="PIRSR038071-1"/>
    </source>
</evidence>
<dbReference type="Pfam" id="PF02351">
    <property type="entry name" value="GDNF"/>
    <property type="match status" value="3"/>
</dbReference>
<dbReference type="GO" id="GO:0043235">
    <property type="term" value="C:receptor complex"/>
    <property type="evidence" value="ECO:0007669"/>
    <property type="project" value="TreeGrafter"/>
</dbReference>
<evidence type="ECO:0000256" key="4">
    <source>
        <dbReference type="ARBA" id="ARBA00022622"/>
    </source>
</evidence>
<feature type="disulfide bond" evidence="11">
    <location>
        <begin position="254"/>
        <end position="260"/>
    </location>
</feature>
<gene>
    <name evidence="14" type="ORF">chiPu_0000613</name>
</gene>
<dbReference type="InterPro" id="IPR037193">
    <property type="entry name" value="GDNF_alpha"/>
</dbReference>
<feature type="domain" description="GDNF/GAS1" evidence="13">
    <location>
        <begin position="247"/>
        <end position="341"/>
    </location>
</feature>
<feature type="disulfide bond" evidence="11">
    <location>
        <begin position="191"/>
        <end position="237"/>
    </location>
</feature>
<evidence type="ECO:0000259" key="13">
    <source>
        <dbReference type="SMART" id="SM00907"/>
    </source>
</evidence>
<evidence type="ECO:0000256" key="7">
    <source>
        <dbReference type="ARBA" id="ARBA00023170"/>
    </source>
</evidence>
<dbReference type="GO" id="GO:0009897">
    <property type="term" value="C:external side of plasma membrane"/>
    <property type="evidence" value="ECO:0007669"/>
    <property type="project" value="TreeGrafter"/>
</dbReference>
<dbReference type="PIRSF" id="PIRSF038071">
    <property type="entry name" value="GDNF_family_receptor_alpha"/>
    <property type="match status" value="1"/>
</dbReference>
<proteinExistence type="inferred from homology"/>
<feature type="disulfide bond" evidence="11">
    <location>
        <begin position="319"/>
        <end position="329"/>
    </location>
</feature>
<dbReference type="EMBL" id="BEZZ01000008">
    <property type="protein sequence ID" value="GCC22228.1"/>
    <property type="molecule type" value="Genomic_DNA"/>
</dbReference>
<comment type="subcellular location">
    <subcellularLocation>
        <location evidence="1">Cell membrane</location>
        <topology evidence="1">Lipid-anchor</topology>
        <topology evidence="1">GPI-anchor</topology>
    </subcellularLocation>
</comment>
<feature type="disulfide bond" evidence="11">
    <location>
        <begin position="181"/>
        <end position="196"/>
    </location>
</feature>
<keyword evidence="8 12" id="KW-0325">Glycoprotein</keyword>
<keyword evidence="7 10" id="KW-0675">Receptor</keyword>
<dbReference type="FunFam" id="1.10.220.110:FF:000001">
    <property type="entry name" value="GDNF family receptor alpha"/>
    <property type="match status" value="1"/>
</dbReference>
<keyword evidence="15" id="KW-1185">Reference proteome</keyword>
<dbReference type="Gene3D" id="1.10.220.110">
    <property type="entry name" value="GDNF binding domain"/>
    <property type="match status" value="1"/>
</dbReference>
<keyword evidence="11" id="KW-1015">Disulfide bond</keyword>
<name>A0A401RVR8_CHIPU</name>
<evidence type="ECO:0000256" key="2">
    <source>
        <dbReference type="ARBA" id="ARBA00005961"/>
    </source>
</evidence>
<accession>A0A401RVR8</accession>
<dbReference type="PANTHER" id="PTHR10269">
    <property type="entry name" value="GDNF RECEPTOR ALPHA"/>
    <property type="match status" value="1"/>
</dbReference>
<dbReference type="InterPro" id="IPR003438">
    <property type="entry name" value="GDNF_rcpt"/>
</dbReference>
<keyword evidence="9" id="KW-0449">Lipoprotein</keyword>
<keyword evidence="3 10" id="KW-1003">Cell membrane</keyword>
<dbReference type="GO" id="GO:0007169">
    <property type="term" value="P:cell surface receptor protein tyrosine kinase signaling pathway"/>
    <property type="evidence" value="ECO:0007669"/>
    <property type="project" value="UniProtKB-ARBA"/>
</dbReference>
<keyword evidence="6 10" id="KW-0472">Membrane</keyword>
<evidence type="ECO:0000313" key="14">
    <source>
        <dbReference type="EMBL" id="GCC22228.1"/>
    </source>
</evidence>
<dbReference type="InterPro" id="IPR016017">
    <property type="entry name" value="GDNF/GAS1"/>
</dbReference>
<evidence type="ECO:0000256" key="8">
    <source>
        <dbReference type="ARBA" id="ARBA00023180"/>
    </source>
</evidence>
<keyword evidence="4" id="KW-0336">GPI-anchor</keyword>
<dbReference type="InterPro" id="IPR017372">
    <property type="entry name" value="Glial_neurotroph_fac_rcpt_a1/2"/>
</dbReference>
<protein>
    <recommendedName>
        <fullName evidence="10">GDNF family receptor alpha</fullName>
    </recommendedName>
</protein>
<feature type="disulfide bond" evidence="11">
    <location>
        <begin position="271"/>
        <end position="289"/>
    </location>
</feature>
<feature type="disulfide bond" evidence="11">
    <location>
        <begin position="164"/>
        <end position="170"/>
    </location>
</feature>
<dbReference type="OrthoDB" id="9435188at2759"/>
<evidence type="ECO:0000313" key="15">
    <source>
        <dbReference type="Proteomes" id="UP000287033"/>
    </source>
</evidence>
<dbReference type="AlphaFoldDB" id="A0A401RVR8"/>
<evidence type="ECO:0000256" key="12">
    <source>
        <dbReference type="PIRSR" id="PIRSR038071-2"/>
    </source>
</evidence>
<dbReference type="PRINTS" id="PR01316">
    <property type="entry name" value="GDNFRECEPTOR"/>
</dbReference>
<dbReference type="OMA" id="CKKFLNF"/>
<keyword evidence="5" id="KW-0732">Signal</keyword>
<feature type="disulfide bond" evidence="11">
    <location>
        <begin position="281"/>
        <end position="341"/>
    </location>
</feature>
<dbReference type="SMART" id="SM00907">
    <property type="entry name" value="GDNF"/>
    <property type="match status" value="3"/>
</dbReference>
<evidence type="ECO:0000256" key="10">
    <source>
        <dbReference type="PIRNR" id="PIRNR038071"/>
    </source>
</evidence>
<evidence type="ECO:0000256" key="3">
    <source>
        <dbReference type="ARBA" id="ARBA00022475"/>
    </source>
</evidence>
<comment type="caution">
    <text evidence="14">The sequence shown here is derived from an EMBL/GenBank/DDBJ whole genome shotgun (WGS) entry which is preliminary data.</text>
</comment>
<dbReference type="STRING" id="137246.A0A401RVR8"/>
<feature type="disulfide bond" evidence="11">
    <location>
        <begin position="157"/>
        <end position="218"/>
    </location>
</feature>
<feature type="glycosylation site" description="N-linked (GlcNAc...) asparagine" evidence="12">
    <location>
        <position position="351"/>
    </location>
</feature>
<reference evidence="14 15" key="1">
    <citation type="journal article" date="2018" name="Nat. Ecol. Evol.">
        <title>Shark genomes provide insights into elasmobranch evolution and the origin of vertebrates.</title>
        <authorList>
            <person name="Hara Y"/>
            <person name="Yamaguchi K"/>
            <person name="Onimaru K"/>
            <person name="Kadota M"/>
            <person name="Koyanagi M"/>
            <person name="Keeley SD"/>
            <person name="Tatsumi K"/>
            <person name="Tanaka K"/>
            <person name="Motone F"/>
            <person name="Kageyama Y"/>
            <person name="Nozu R"/>
            <person name="Adachi N"/>
            <person name="Nishimura O"/>
            <person name="Nakagawa R"/>
            <person name="Tanegashima C"/>
            <person name="Kiyatake I"/>
            <person name="Matsumoto R"/>
            <person name="Murakumo K"/>
            <person name="Nishida K"/>
            <person name="Terakita A"/>
            <person name="Kuratani S"/>
            <person name="Sato K"/>
            <person name="Hyodo S Kuraku.S."/>
        </authorList>
    </citation>
    <scope>NUCLEOTIDE SEQUENCE [LARGE SCALE GENOMIC DNA]</scope>
</reference>
<feature type="disulfide bond" evidence="11">
    <location>
        <begin position="220"/>
        <end position="225"/>
    </location>
</feature>
<dbReference type="GO" id="GO:0007399">
    <property type="term" value="P:nervous system development"/>
    <property type="evidence" value="ECO:0007669"/>
    <property type="project" value="TreeGrafter"/>
</dbReference>
<feature type="disulfide bond" evidence="11">
    <location>
        <begin position="40"/>
        <end position="46"/>
    </location>
</feature>
<evidence type="ECO:0000256" key="9">
    <source>
        <dbReference type="ARBA" id="ARBA00023288"/>
    </source>
</evidence>
<comment type="similarity">
    <text evidence="2 10">Belongs to the GDNFR family.</text>
</comment>
<dbReference type="GO" id="GO:0038023">
    <property type="term" value="F:signaling receptor activity"/>
    <property type="evidence" value="ECO:0007669"/>
    <property type="project" value="UniProtKB-UniRule"/>
</dbReference>
<dbReference type="PANTHER" id="PTHR10269:SF3">
    <property type="entry name" value="GDNF FAMILY RECEPTOR ALPHA-1"/>
    <property type="match status" value="1"/>
</dbReference>
<feature type="domain" description="GDNF/GAS1" evidence="13">
    <location>
        <begin position="33"/>
        <end position="112"/>
    </location>
</feature>
<evidence type="ECO:0000256" key="1">
    <source>
        <dbReference type="ARBA" id="ARBA00004609"/>
    </source>
</evidence>
<organism evidence="14 15">
    <name type="scientific">Chiloscyllium punctatum</name>
    <name type="common">Brownbanded bambooshark</name>
    <name type="synonym">Hemiscyllium punctatum</name>
    <dbReference type="NCBI Taxonomy" id="137246"/>
    <lineage>
        <taxon>Eukaryota</taxon>
        <taxon>Metazoa</taxon>
        <taxon>Chordata</taxon>
        <taxon>Craniata</taxon>
        <taxon>Vertebrata</taxon>
        <taxon>Chondrichthyes</taxon>
        <taxon>Elasmobranchii</taxon>
        <taxon>Galeomorphii</taxon>
        <taxon>Galeoidea</taxon>
        <taxon>Orectolobiformes</taxon>
        <taxon>Hemiscylliidae</taxon>
        <taxon>Chiloscyllium</taxon>
    </lineage>
</organism>
<evidence type="ECO:0000256" key="6">
    <source>
        <dbReference type="ARBA" id="ARBA00023136"/>
    </source>
</evidence>